<keyword evidence="2" id="KW-0472">Membrane</keyword>
<dbReference type="AlphaFoldDB" id="A0AAE0BLV9"/>
<feature type="domain" description="PiggyBac transposable element-derived protein" evidence="3">
    <location>
        <begin position="50"/>
        <end position="431"/>
    </location>
</feature>
<dbReference type="PANTHER" id="PTHR46599:SF3">
    <property type="entry name" value="PIGGYBAC TRANSPOSABLE ELEMENT-DERIVED PROTEIN 4"/>
    <property type="match status" value="1"/>
</dbReference>
<dbReference type="Proteomes" id="UP001190700">
    <property type="component" value="Unassembled WGS sequence"/>
</dbReference>
<evidence type="ECO:0000313" key="4">
    <source>
        <dbReference type="EMBL" id="KAK3238936.1"/>
    </source>
</evidence>
<accession>A0AAE0BLV9</accession>
<dbReference type="EMBL" id="LGRX02034068">
    <property type="protein sequence ID" value="KAK3238936.1"/>
    <property type="molecule type" value="Genomic_DNA"/>
</dbReference>
<name>A0AAE0BLV9_9CHLO</name>
<keyword evidence="2" id="KW-1133">Transmembrane helix</keyword>
<feature type="transmembrane region" description="Helical" evidence="2">
    <location>
        <begin position="414"/>
        <end position="434"/>
    </location>
</feature>
<sequence length="514" mass="58486">MIKALGRTDYGSLASLFYPSGTPVLAYTGPEVGCPSAKADRLLDPFVSEPLDYFNAFIPEVERHNKWKQHSNVYATTQGASTDKYPNFKPFSAAEIDINVGLLIRNGLSPVPDFRYNFTPPSSNFVFGDDRVIAALPGGYGRYKEFRAFFHLQDPRLAEPPDQPFWKLKPIFDVVRTNSEELWYLGKHVSLDEQDCGFQGRSALKDKIKFKKEGDGFLADCICEGGYTWTFHFRRDPLPISSLEKDAADLHNRCLMLLERFPFDWNCVWMDNLFISRRFMQWGYKRNVLMVGVARASGRGVPDSVVQVEAKTVGELARVAGTVKVARTADFKILAASIYDNKPVHVLTSIHNKVDMVEKVRKIWDVTESRKRDLEYNRLNVIDDYNNNMNGVDIADQLRNQYRLDGPWMRQRKWWFALFLWALGVATVNAYLLYRRQCQLRGVDEKKVLNHLEFNTKLAESLCFGEGNLVAGEARGRTRVVIGRKRGLVSPTQPPGKKQKENTSVNTSKGGIDA</sequence>
<dbReference type="Pfam" id="PF13843">
    <property type="entry name" value="DDE_Tnp_1_7"/>
    <property type="match status" value="1"/>
</dbReference>
<keyword evidence="2" id="KW-0812">Transmembrane</keyword>
<evidence type="ECO:0000259" key="3">
    <source>
        <dbReference type="Pfam" id="PF13843"/>
    </source>
</evidence>
<dbReference type="InterPro" id="IPR029526">
    <property type="entry name" value="PGBD"/>
</dbReference>
<comment type="caution">
    <text evidence="4">The sequence shown here is derived from an EMBL/GenBank/DDBJ whole genome shotgun (WGS) entry which is preliminary data.</text>
</comment>
<dbReference type="PANTHER" id="PTHR46599">
    <property type="entry name" value="PIGGYBAC TRANSPOSABLE ELEMENT-DERIVED PROTEIN 4"/>
    <property type="match status" value="1"/>
</dbReference>
<feature type="compositionally biased region" description="Polar residues" evidence="1">
    <location>
        <begin position="502"/>
        <end position="514"/>
    </location>
</feature>
<organism evidence="4 5">
    <name type="scientific">Cymbomonas tetramitiformis</name>
    <dbReference type="NCBI Taxonomy" id="36881"/>
    <lineage>
        <taxon>Eukaryota</taxon>
        <taxon>Viridiplantae</taxon>
        <taxon>Chlorophyta</taxon>
        <taxon>Pyramimonadophyceae</taxon>
        <taxon>Pyramimonadales</taxon>
        <taxon>Pyramimonadaceae</taxon>
        <taxon>Cymbomonas</taxon>
    </lineage>
</organism>
<gene>
    <name evidence="4" type="ORF">CYMTET_51093</name>
</gene>
<evidence type="ECO:0000313" key="5">
    <source>
        <dbReference type="Proteomes" id="UP001190700"/>
    </source>
</evidence>
<feature type="region of interest" description="Disordered" evidence="1">
    <location>
        <begin position="484"/>
        <end position="514"/>
    </location>
</feature>
<proteinExistence type="predicted"/>
<evidence type="ECO:0000256" key="2">
    <source>
        <dbReference type="SAM" id="Phobius"/>
    </source>
</evidence>
<keyword evidence="5" id="KW-1185">Reference proteome</keyword>
<reference evidence="4 5" key="1">
    <citation type="journal article" date="2015" name="Genome Biol. Evol.">
        <title>Comparative Genomics of a Bacterivorous Green Alga Reveals Evolutionary Causalities and Consequences of Phago-Mixotrophic Mode of Nutrition.</title>
        <authorList>
            <person name="Burns J.A."/>
            <person name="Paasch A."/>
            <person name="Narechania A."/>
            <person name="Kim E."/>
        </authorList>
    </citation>
    <scope>NUCLEOTIDE SEQUENCE [LARGE SCALE GENOMIC DNA]</scope>
    <source>
        <strain evidence="4 5">PLY_AMNH</strain>
    </source>
</reference>
<evidence type="ECO:0000256" key="1">
    <source>
        <dbReference type="SAM" id="MobiDB-lite"/>
    </source>
</evidence>
<protein>
    <recommendedName>
        <fullName evidence="3">PiggyBac transposable element-derived protein domain-containing protein</fullName>
    </recommendedName>
</protein>